<evidence type="ECO:0000313" key="9">
    <source>
        <dbReference type="EMBL" id="CDG70788.1"/>
    </source>
</evidence>
<evidence type="ECO:0000256" key="4">
    <source>
        <dbReference type="ARBA" id="ARBA00022737"/>
    </source>
</evidence>
<dbReference type="Gene3D" id="2.120.10.80">
    <property type="entry name" value="Kelch-type beta propeller"/>
    <property type="match status" value="2"/>
</dbReference>
<dbReference type="EMBL" id="HAAD01004556">
    <property type="protein sequence ID" value="CDG70788.1"/>
    <property type="molecule type" value="mRNA"/>
</dbReference>
<dbReference type="PANTHER" id="PTHR46003:SF1">
    <property type="entry name" value="HOST CELL FACTOR"/>
    <property type="match status" value="1"/>
</dbReference>
<dbReference type="OrthoDB" id="10001928at2759"/>
<evidence type="ECO:0000256" key="3">
    <source>
        <dbReference type="ARBA" id="ARBA00022553"/>
    </source>
</evidence>
<keyword evidence="4" id="KW-0677">Repeat</keyword>
<evidence type="ECO:0000256" key="6">
    <source>
        <dbReference type="ARBA" id="ARBA00023242"/>
    </source>
</evidence>
<keyword evidence="2" id="KW-0880">Kelch repeat</keyword>
<reference evidence="9" key="1">
    <citation type="journal article" date="2013" name="Genome Biol. Evol.">
        <title>Punctuated emergences of genetic and phenotypic innovations in eumetazoan, bilaterian, euteleostome, and hominidae ancestors.</title>
        <authorList>
            <person name="Wenger Y."/>
            <person name="Galliot B."/>
        </authorList>
    </citation>
    <scope>NUCLEOTIDE SEQUENCE</scope>
    <source>
        <tissue evidence="9">Whole animals</tissue>
    </source>
</reference>
<dbReference type="FunFam" id="2.120.10.80:FF:000015">
    <property type="entry name" value="host cell factor 1 isoform X1"/>
    <property type="match status" value="1"/>
</dbReference>
<gene>
    <name evidence="9" type="primary">HCFC1</name>
</gene>
<sequence length="1226" mass="132263">MCACAEEKFTIPPFLHQSISDVNNMALSNMKWKCVKEPSGPSPRPRHGHRAVSIRDLIVIFGGGNEGIVEELHVYNTATNQWFVPAVQGDIPPGCAAFGFVCDGTRLLVFGGMVEYGRYSNELYELQASRWEWKHLHPKAPENNISPCPRLGHSFTLVGKKIFLFGGLANDSEDPRSNIPRYLNDLYTLDLTAQDNLQWDVPCTYGQPPTARESHSCVLHTAENGKHPRLFIYGGMSGCRLGDVYILDVEKMLWSKPVVHGIAPLPRSLHASVMIGKRMFIFGGWVPVAIDDGKSSSEKEWKCTNTLACLNVEKLRWEAINVEGSEEQMPKPRAGHSAVNVHTRMYIWSGRDGYRKAWNNQVENVCCKDLWYLETERPPGPSRVQLVRATTTTLEVCWGGIPTADAYIIQIQKYEVHPPALPSTPIQSTTKSSTTTPDFTNALSAGHVVRLPATSIQLSSPLSFSKTLLASGLSARPKLTMPQPNSLVKVTSSKGLTQLPIQVGGQKNQHITLAALNQLTAGKISGNLTPNITKTVQIVSPSKSGQITQPLVTSSSIVSQVSVAVDTKNLSIKSLTSSPAATQYALVRAQLPSSSGGPAQTVTFIRAIGPNSTSATNAGTTVSVTPQQMAALLKVQQGQSQVQKVISSATNGGKQTAALSVMNDISVAHTANQPTISVSASPSKLISLQFPQKIGLNSIKSINTSSFLNASKAVVTTQSSNISPMGTLVSGIGISKNLSGVLNQTPSVRPQLPSALSNLGIGSNSNKRQVNSNSPDTTELIDTEKISAQENNIYLNTAKHIELPKVISIDNNFVTSSDDNKDSNNTEALHVETSVSDSVSTDHSLAENTLEKTIKNEVSKTLLLERELVYKEEIDSKSILSTETPKNEENELFDEKVQNPIPNILENITDVSMIEEKPEIKNETIEADASIESVAATTLAQLASYAENINIIQNAPAADISSDPLSTLAALATSSPIATNPLPVGNAHNTDGIAVSPVLVPPGKKALNKPIPWFDVAMTTNTSIVVSHYYVPVEEGDNNGDNVVSDGDYKGMRKVELKPGTAFKFRVAGINVCGRGAYSDIAAFKTCVPGFPGAPCAIKITKNEIGAHLSWEPPTNSAGKILEYAVYLAVDNKKGGKEATQTQLTFVRVYCGSISSCTVTADTLKNAHVDFSTKPAIIFRIAAKNEKGYGPATQVRWLQDLKDLPDNKLKRQGDQRIDAAKKAKVT</sequence>
<comment type="subcellular location">
    <subcellularLocation>
        <location evidence="1">Nucleus</location>
    </subcellularLocation>
</comment>
<keyword evidence="5" id="KW-0068">Autocatalytic cleavage</keyword>
<keyword evidence="6" id="KW-0539">Nucleus</keyword>
<dbReference type="SMART" id="SM00060">
    <property type="entry name" value="FN3"/>
    <property type="match status" value="3"/>
</dbReference>
<feature type="non-terminal residue" evidence="9">
    <location>
        <position position="1"/>
    </location>
</feature>
<evidence type="ECO:0000259" key="8">
    <source>
        <dbReference type="SMART" id="SM00060"/>
    </source>
</evidence>
<dbReference type="InterPro" id="IPR003961">
    <property type="entry name" value="FN3_dom"/>
</dbReference>
<dbReference type="SUPFAM" id="SSF117281">
    <property type="entry name" value="Kelch motif"/>
    <property type="match status" value="1"/>
</dbReference>
<dbReference type="GO" id="GO:0035097">
    <property type="term" value="C:histone methyltransferase complex"/>
    <property type="evidence" value="ECO:0007669"/>
    <property type="project" value="TreeGrafter"/>
</dbReference>
<dbReference type="InterPro" id="IPR015915">
    <property type="entry name" value="Kelch-typ_b-propeller"/>
</dbReference>
<dbReference type="InterPro" id="IPR043536">
    <property type="entry name" value="HCF1/2"/>
</dbReference>
<proteinExistence type="evidence at transcript level"/>
<organism evidence="9">
    <name type="scientific">Hydra vulgaris</name>
    <name type="common">Hydra</name>
    <name type="synonym">Hydra attenuata</name>
    <dbReference type="NCBI Taxonomy" id="6087"/>
    <lineage>
        <taxon>Eukaryota</taxon>
        <taxon>Metazoa</taxon>
        <taxon>Cnidaria</taxon>
        <taxon>Hydrozoa</taxon>
        <taxon>Hydroidolina</taxon>
        <taxon>Anthoathecata</taxon>
        <taxon>Aplanulata</taxon>
        <taxon>Hydridae</taxon>
        <taxon>Hydra</taxon>
    </lineage>
</organism>
<dbReference type="GO" id="GO:0003713">
    <property type="term" value="F:transcription coactivator activity"/>
    <property type="evidence" value="ECO:0007669"/>
    <property type="project" value="TreeGrafter"/>
</dbReference>
<keyword evidence="7" id="KW-0131">Cell cycle</keyword>
<evidence type="ECO:0000256" key="5">
    <source>
        <dbReference type="ARBA" id="ARBA00022813"/>
    </source>
</evidence>
<protein>
    <submittedName>
        <fullName evidence="9">Host cell factor 1</fullName>
    </submittedName>
</protein>
<evidence type="ECO:0000256" key="1">
    <source>
        <dbReference type="ARBA" id="ARBA00004123"/>
    </source>
</evidence>
<feature type="domain" description="Fibronectin type-III" evidence="8">
    <location>
        <begin position="1089"/>
        <end position="1190"/>
    </location>
</feature>
<dbReference type="Gene3D" id="6.10.250.2590">
    <property type="match status" value="1"/>
</dbReference>
<feature type="domain" description="Fibronectin type-III" evidence="8">
    <location>
        <begin position="378"/>
        <end position="547"/>
    </location>
</feature>
<dbReference type="Gene3D" id="2.60.40.10">
    <property type="entry name" value="Immunoglobulins"/>
    <property type="match status" value="2"/>
</dbReference>
<dbReference type="CDD" id="cd00063">
    <property type="entry name" value="FN3"/>
    <property type="match status" value="1"/>
</dbReference>
<evidence type="ECO:0000256" key="7">
    <source>
        <dbReference type="ARBA" id="ARBA00023306"/>
    </source>
</evidence>
<feature type="domain" description="Fibronectin type-III" evidence="8">
    <location>
        <begin position="975"/>
        <end position="1076"/>
    </location>
</feature>
<dbReference type="AlphaFoldDB" id="T2MEU2"/>
<dbReference type="SUPFAM" id="SSF49265">
    <property type="entry name" value="Fibronectin type III"/>
    <property type="match status" value="1"/>
</dbReference>
<accession>T2MEU2</accession>
<evidence type="ECO:0000256" key="2">
    <source>
        <dbReference type="ARBA" id="ARBA00022441"/>
    </source>
</evidence>
<dbReference type="InterPro" id="IPR036116">
    <property type="entry name" value="FN3_sf"/>
</dbReference>
<dbReference type="FunFam" id="2.120.10.80:FF:000008">
    <property type="entry name" value="host cell factor 1 isoform X1"/>
    <property type="match status" value="1"/>
</dbReference>
<dbReference type="InterPro" id="IPR013783">
    <property type="entry name" value="Ig-like_fold"/>
</dbReference>
<name>T2MEU2_HYDVU</name>
<dbReference type="InterPro" id="IPR059124">
    <property type="entry name" value="Kelch_HCF"/>
</dbReference>
<dbReference type="GO" id="GO:0006338">
    <property type="term" value="P:chromatin remodeling"/>
    <property type="evidence" value="ECO:0007669"/>
    <property type="project" value="TreeGrafter"/>
</dbReference>
<keyword evidence="3" id="KW-0597">Phosphoprotein</keyword>
<dbReference type="Pfam" id="PF13854">
    <property type="entry name" value="Kelch_HCF"/>
    <property type="match status" value="1"/>
</dbReference>
<dbReference type="PANTHER" id="PTHR46003">
    <property type="entry name" value="HOST CELL FACTOR"/>
    <property type="match status" value="1"/>
</dbReference>